<sequence length="106" mass="12058">MVRGSMTRMAAYVISEVEILNQTLADEYKRLAAASIHRHGGRYVVRGAQPDPVEGAWSPGRRLVIVEFPDMDRAKKWYESPEYAKALSLRQVALDRRLLFVEGLPE</sequence>
<dbReference type="PANTHER" id="PTHR41521">
    <property type="match status" value="1"/>
</dbReference>
<dbReference type="Proteomes" id="UP000008703">
    <property type="component" value="Chromosome"/>
</dbReference>
<evidence type="ECO:0000313" key="2">
    <source>
        <dbReference type="EMBL" id="AEM85858.1"/>
    </source>
</evidence>
<dbReference type="SUPFAM" id="SSF54909">
    <property type="entry name" value="Dimeric alpha+beta barrel"/>
    <property type="match status" value="1"/>
</dbReference>
<dbReference type="EMBL" id="CP002994">
    <property type="protein sequence ID" value="AEM85858.1"/>
    <property type="molecule type" value="Genomic_DNA"/>
</dbReference>
<dbReference type="InterPro" id="IPR011008">
    <property type="entry name" value="Dimeric_a/b-barrel"/>
</dbReference>
<dbReference type="eggNOG" id="COG5470">
    <property type="taxonomic scope" value="Bacteria"/>
</dbReference>
<evidence type="ECO:0000313" key="3">
    <source>
        <dbReference type="Proteomes" id="UP000008703"/>
    </source>
</evidence>
<dbReference type="Gene3D" id="3.30.70.100">
    <property type="match status" value="1"/>
</dbReference>
<dbReference type="Pfam" id="PF07045">
    <property type="entry name" value="DUF1330"/>
    <property type="match status" value="1"/>
</dbReference>
<reference evidence="2" key="1">
    <citation type="submission" date="2011-08" db="EMBL/GenBank/DDBJ databases">
        <title>Complete sequence of chromosome of Streptomyces violaceusniger Tu 4113.</title>
        <authorList>
            <consortium name="US DOE Joint Genome Institute"/>
            <person name="Lucas S."/>
            <person name="Han J."/>
            <person name="Lapidus A."/>
            <person name="Cheng J.-F."/>
            <person name="Goodwin L."/>
            <person name="Pitluck S."/>
            <person name="Peters L."/>
            <person name="Ivanova N."/>
            <person name="Daligault H."/>
            <person name="Detter J.C."/>
            <person name="Han C."/>
            <person name="Tapia R."/>
            <person name="Land M."/>
            <person name="Hauser L."/>
            <person name="Kyrpides N."/>
            <person name="Ivanova N."/>
            <person name="Pagani I."/>
            <person name="Hagen A."/>
            <person name="Katz L."/>
            <person name="Fiedler H.-P."/>
            <person name="Keasling J."/>
            <person name="Fortman J."/>
            <person name="Woyke T."/>
        </authorList>
    </citation>
    <scope>NUCLEOTIDE SEQUENCE [LARGE SCALE GENOMIC DNA]</scope>
    <source>
        <strain evidence="2">Tu 4113</strain>
    </source>
</reference>
<protein>
    <recommendedName>
        <fullName evidence="1">DUF1330 domain-containing protein</fullName>
    </recommendedName>
</protein>
<proteinExistence type="predicted"/>
<evidence type="ECO:0000259" key="1">
    <source>
        <dbReference type="Pfam" id="PF07045"/>
    </source>
</evidence>
<gene>
    <name evidence="2" type="ORF">Strvi_6418</name>
</gene>
<organism evidence="2 3">
    <name type="scientific">Streptomyces violaceusniger (strain Tu 4113)</name>
    <dbReference type="NCBI Taxonomy" id="653045"/>
    <lineage>
        <taxon>Bacteria</taxon>
        <taxon>Bacillati</taxon>
        <taxon>Actinomycetota</taxon>
        <taxon>Actinomycetes</taxon>
        <taxon>Kitasatosporales</taxon>
        <taxon>Streptomycetaceae</taxon>
        <taxon>Streptomyces</taxon>
        <taxon>Streptomyces violaceusniger group</taxon>
    </lineage>
</organism>
<name>G2P857_STRV4</name>
<dbReference type="PANTHER" id="PTHR41521:SF4">
    <property type="entry name" value="BLR0684 PROTEIN"/>
    <property type="match status" value="1"/>
</dbReference>
<dbReference type="AlphaFoldDB" id="G2P857"/>
<feature type="domain" description="DUF1330" evidence="1">
    <location>
        <begin position="11"/>
        <end position="104"/>
    </location>
</feature>
<dbReference type="KEGG" id="svl:Strvi_6418"/>
<dbReference type="HOGENOM" id="CLU_145407_1_2_11"/>
<dbReference type="InterPro" id="IPR010753">
    <property type="entry name" value="DUF1330"/>
</dbReference>
<keyword evidence="3" id="KW-1185">Reference proteome</keyword>
<accession>G2P857</accession>